<dbReference type="PANTHER" id="PTHR10151">
    <property type="entry name" value="ECTONUCLEOTIDE PYROPHOSPHATASE/PHOSPHODIESTERASE"/>
    <property type="match status" value="1"/>
</dbReference>
<sequence length="490" mass="55880">MPGGLFNLRKRNEVNNVEYLKEPSSRSLILKRYMLAVAVFFIVAIGVYRAAVSSKSDNLLYPNKGIRLSNGTNTFLPTVIMISLDGFRADYMYRGHTPNLLQLAEKNAHAPFMVPVFPSITFPNHYSLATGVYPENHGMVSNNFYDPISGKYFVNTRPECNQDPSWWTQAEPIWINAERHSIRSAIHMWPGNEVAHDGIRPSYYTSFNASVTLKEKKDELLHWLDHADDTRPQLLMCYVPHVDSVGHTFGPDSSQLDLMLREVDQMIGRLLEGIRQRNLQDIVNVIFVSDHGMAPTSNNRLLWLDDLLNVSKIEFRDGWPLAGFRGETGSDETYIADSLRNATSESLPGTEYWRSLTKEEFPEKLHYSKNDRIAPVWMIPNPGWSIVSSLDHSPDVEYEPYGVHGYDNTSPLMRAIFTAFGPAFEPFKSKQIIPFRNIEVYDIISYILNMPANPTNSSFHGAIPTKRTSNSTKEWLLHDIKQAYNELEAR</sequence>
<dbReference type="STRING" id="653667.S9X6G7"/>
<dbReference type="InterPro" id="IPR017850">
    <property type="entry name" value="Alkaline_phosphatase_core_sf"/>
</dbReference>
<organism evidence="2 3">
    <name type="scientific">Schizosaccharomyces cryophilus (strain OY26 / ATCC MYA-4695 / CBS 11777 / NBRC 106824 / NRRL Y48691)</name>
    <name type="common">Fission yeast</name>
    <dbReference type="NCBI Taxonomy" id="653667"/>
    <lineage>
        <taxon>Eukaryota</taxon>
        <taxon>Fungi</taxon>
        <taxon>Dikarya</taxon>
        <taxon>Ascomycota</taxon>
        <taxon>Taphrinomycotina</taxon>
        <taxon>Schizosaccharomycetes</taxon>
        <taxon>Schizosaccharomycetales</taxon>
        <taxon>Schizosaccharomycetaceae</taxon>
        <taxon>Schizosaccharomyces</taxon>
    </lineage>
</organism>
<proteinExistence type="predicted"/>
<dbReference type="GO" id="GO:0047429">
    <property type="term" value="F:nucleoside triphosphate diphosphatase activity"/>
    <property type="evidence" value="ECO:0007669"/>
    <property type="project" value="TreeGrafter"/>
</dbReference>
<protein>
    <submittedName>
        <fullName evidence="2">Nucleotide pyrophosphatase</fullName>
    </submittedName>
</protein>
<dbReference type="GeneID" id="25038623"/>
<dbReference type="PANTHER" id="PTHR10151:SF120">
    <property type="entry name" value="BIS(5'-ADENOSYL)-TRIPHOSPHATASE"/>
    <property type="match status" value="1"/>
</dbReference>
<dbReference type="CDD" id="cd16018">
    <property type="entry name" value="Enpp"/>
    <property type="match status" value="1"/>
</dbReference>
<accession>S9X6G7</accession>
<dbReference type="OMA" id="DEYVSRD"/>
<keyword evidence="3" id="KW-1185">Reference proteome</keyword>
<dbReference type="FunFam" id="3.30.1360.180:FF:000003">
    <property type="entry name" value="Type I phosphodiesterase/nucleotide pyrophosphatase family protein"/>
    <property type="match status" value="1"/>
</dbReference>
<dbReference type="GO" id="GO:0009141">
    <property type="term" value="P:nucleoside triphosphate metabolic process"/>
    <property type="evidence" value="ECO:0007669"/>
    <property type="project" value="TreeGrafter"/>
</dbReference>
<evidence type="ECO:0000313" key="2">
    <source>
        <dbReference type="EMBL" id="EPY49341.1"/>
    </source>
</evidence>
<evidence type="ECO:0000256" key="1">
    <source>
        <dbReference type="SAM" id="Phobius"/>
    </source>
</evidence>
<dbReference type="Proteomes" id="UP000015464">
    <property type="component" value="Unassembled WGS sequence"/>
</dbReference>
<dbReference type="RefSeq" id="XP_013025840.1">
    <property type="nucleotide sequence ID" value="XM_013170386.1"/>
</dbReference>
<gene>
    <name evidence="2" type="ORF">SPOG_04310</name>
</gene>
<dbReference type="AlphaFoldDB" id="S9X6G7"/>
<name>S9X6G7_SCHCR</name>
<keyword evidence="1" id="KW-0472">Membrane</keyword>
<dbReference type="eggNOG" id="KOG2645">
    <property type="taxonomic scope" value="Eukaryota"/>
</dbReference>
<dbReference type="EMBL" id="KE546996">
    <property type="protein sequence ID" value="EPY49341.1"/>
    <property type="molecule type" value="Genomic_DNA"/>
</dbReference>
<dbReference type="Gene3D" id="3.30.1360.180">
    <property type="match status" value="1"/>
</dbReference>
<keyword evidence="1" id="KW-1133">Transmembrane helix</keyword>
<evidence type="ECO:0000313" key="3">
    <source>
        <dbReference type="Proteomes" id="UP000015464"/>
    </source>
</evidence>
<reference evidence="2 3" key="1">
    <citation type="journal article" date="2011" name="Science">
        <title>Comparative functional genomics of the fission yeasts.</title>
        <authorList>
            <person name="Rhind N."/>
            <person name="Chen Z."/>
            <person name="Yassour M."/>
            <person name="Thompson D.A."/>
            <person name="Haas B.J."/>
            <person name="Habib N."/>
            <person name="Wapinski I."/>
            <person name="Roy S."/>
            <person name="Lin M.F."/>
            <person name="Heiman D.I."/>
            <person name="Young S.K."/>
            <person name="Furuya K."/>
            <person name="Guo Y."/>
            <person name="Pidoux A."/>
            <person name="Chen H.M."/>
            <person name="Robbertse B."/>
            <person name="Goldberg J.M."/>
            <person name="Aoki K."/>
            <person name="Bayne E.H."/>
            <person name="Berlin A.M."/>
            <person name="Desjardins C.A."/>
            <person name="Dobbs E."/>
            <person name="Dukaj L."/>
            <person name="Fan L."/>
            <person name="FitzGerald M.G."/>
            <person name="French C."/>
            <person name="Gujja S."/>
            <person name="Hansen K."/>
            <person name="Keifenheim D."/>
            <person name="Levin J.Z."/>
            <person name="Mosher R.A."/>
            <person name="Mueller C.A."/>
            <person name="Pfiffner J."/>
            <person name="Priest M."/>
            <person name="Russ C."/>
            <person name="Smialowska A."/>
            <person name="Swoboda P."/>
            <person name="Sykes S.M."/>
            <person name="Vaughn M."/>
            <person name="Vengrova S."/>
            <person name="Yoder R."/>
            <person name="Zeng Q."/>
            <person name="Allshire R."/>
            <person name="Baulcombe D."/>
            <person name="Birren B.W."/>
            <person name="Brown W."/>
            <person name="Ekwall K."/>
            <person name="Kellis M."/>
            <person name="Leatherwood J."/>
            <person name="Levin H."/>
            <person name="Margalit H."/>
            <person name="Martienssen R."/>
            <person name="Nieduszynski C.A."/>
            <person name="Spatafora J.W."/>
            <person name="Friedman N."/>
            <person name="Dalgaard J.Z."/>
            <person name="Baumann P."/>
            <person name="Niki H."/>
            <person name="Regev A."/>
            <person name="Nusbaum C."/>
        </authorList>
    </citation>
    <scope>NUCLEOTIDE SEQUENCE [LARGE SCALE GENOMIC DNA]</scope>
    <source>
        <strain evidence="3">OY26 / ATCC MYA-4695 / CBS 11777 / NBRC 106824 / NRRL Y48691</strain>
    </source>
</reference>
<dbReference type="InterPro" id="IPR002591">
    <property type="entry name" value="Phosphodiest/P_Trfase"/>
</dbReference>
<dbReference type="OrthoDB" id="10006023at2759"/>
<dbReference type="GO" id="GO:0017111">
    <property type="term" value="F:ribonucleoside triphosphate phosphatase activity"/>
    <property type="evidence" value="ECO:0007669"/>
    <property type="project" value="TreeGrafter"/>
</dbReference>
<dbReference type="Gene3D" id="3.40.720.10">
    <property type="entry name" value="Alkaline Phosphatase, subunit A"/>
    <property type="match status" value="1"/>
</dbReference>
<feature type="transmembrane region" description="Helical" evidence="1">
    <location>
        <begin position="33"/>
        <end position="51"/>
    </location>
</feature>
<dbReference type="SUPFAM" id="SSF53649">
    <property type="entry name" value="Alkaline phosphatase-like"/>
    <property type="match status" value="1"/>
</dbReference>
<dbReference type="Pfam" id="PF01663">
    <property type="entry name" value="Phosphodiest"/>
    <property type="match status" value="1"/>
</dbReference>
<keyword evidence="1" id="KW-0812">Transmembrane</keyword>
<dbReference type="HOGENOM" id="CLU_017594_4_0_1"/>